<protein>
    <submittedName>
        <fullName evidence="1 3">Uncharacterized protein</fullName>
    </submittedName>
</protein>
<dbReference type="EMBL" id="LK028576">
    <property type="protein sequence ID" value="CDS16549.1"/>
    <property type="molecule type" value="Genomic_DNA"/>
</dbReference>
<reference evidence="3" key="3">
    <citation type="submission" date="2020-10" db="UniProtKB">
        <authorList>
            <consortium name="WormBaseParasite"/>
        </authorList>
    </citation>
    <scope>IDENTIFICATION</scope>
</reference>
<dbReference type="WBParaSite" id="EgrG_002020300">
    <property type="protein sequence ID" value="EgrG_002020300"/>
    <property type="gene ID" value="EgrG_002020300"/>
</dbReference>
<name>A0A068WFV9_ECHGR</name>
<gene>
    <name evidence="1" type="ORF">EgrG_002020300</name>
</gene>
<reference evidence="1" key="2">
    <citation type="submission" date="2014-06" db="EMBL/GenBank/DDBJ databases">
        <authorList>
            <person name="Aslett M."/>
        </authorList>
    </citation>
    <scope>NUCLEOTIDE SEQUENCE</scope>
</reference>
<accession>A0A068WFV9</accession>
<evidence type="ECO:0000313" key="1">
    <source>
        <dbReference type="EMBL" id="CDS16549.1"/>
    </source>
</evidence>
<proteinExistence type="predicted"/>
<dbReference type="Proteomes" id="UP000492820">
    <property type="component" value="Unassembled WGS sequence"/>
</dbReference>
<evidence type="ECO:0000313" key="3">
    <source>
        <dbReference type="WBParaSite" id="EgrG_002020300"/>
    </source>
</evidence>
<reference evidence="1 2" key="1">
    <citation type="journal article" date="2013" name="Nature">
        <title>The genomes of four tapeworm species reveal adaptations to parasitism.</title>
        <authorList>
            <person name="Tsai I.J."/>
            <person name="Zarowiecki M."/>
            <person name="Holroyd N."/>
            <person name="Garciarrubio A."/>
            <person name="Sanchez-Flores A."/>
            <person name="Brooks K.L."/>
            <person name="Tracey A."/>
            <person name="Bobes R.J."/>
            <person name="Fragoso G."/>
            <person name="Sciutto E."/>
            <person name="Aslett M."/>
            <person name="Beasley H."/>
            <person name="Bennett H.M."/>
            <person name="Cai J."/>
            <person name="Camicia F."/>
            <person name="Clark R."/>
            <person name="Cucher M."/>
            <person name="De Silva N."/>
            <person name="Day T.A."/>
            <person name="Deplazes P."/>
            <person name="Estrada K."/>
            <person name="Fernandez C."/>
            <person name="Holland P.W."/>
            <person name="Hou J."/>
            <person name="Hu S."/>
            <person name="Huckvale T."/>
            <person name="Hung S.S."/>
            <person name="Kamenetzky L."/>
            <person name="Keane J.A."/>
            <person name="Kiss F."/>
            <person name="Koziol U."/>
            <person name="Lambert O."/>
            <person name="Liu K."/>
            <person name="Luo X."/>
            <person name="Luo Y."/>
            <person name="Macchiaroli N."/>
            <person name="Nichol S."/>
            <person name="Paps J."/>
            <person name="Parkinson J."/>
            <person name="Pouchkina-Stantcheva N."/>
            <person name="Riddiford N."/>
            <person name="Rosenzvit M."/>
            <person name="Salinas G."/>
            <person name="Wasmuth J.D."/>
            <person name="Zamanian M."/>
            <person name="Zheng Y."/>
            <person name="Cai X."/>
            <person name="Soberon X."/>
            <person name="Olson P.D."/>
            <person name="Laclette J.P."/>
            <person name="Brehm K."/>
            <person name="Berriman M."/>
            <person name="Garciarrubio A."/>
            <person name="Bobes R.J."/>
            <person name="Fragoso G."/>
            <person name="Sanchez-Flores A."/>
            <person name="Estrada K."/>
            <person name="Cevallos M.A."/>
            <person name="Morett E."/>
            <person name="Gonzalez V."/>
            <person name="Portillo T."/>
            <person name="Ochoa-Leyva A."/>
            <person name="Jose M.V."/>
            <person name="Sciutto E."/>
            <person name="Landa A."/>
            <person name="Jimenez L."/>
            <person name="Valdes V."/>
            <person name="Carrero J.C."/>
            <person name="Larralde C."/>
            <person name="Morales-Montor J."/>
            <person name="Limon-Lason J."/>
            <person name="Soberon X."/>
            <person name="Laclette J.P."/>
        </authorList>
    </citation>
    <scope>NUCLEOTIDE SEQUENCE [LARGE SCALE GENOMIC DNA]</scope>
</reference>
<evidence type="ECO:0000313" key="2">
    <source>
        <dbReference type="Proteomes" id="UP000492820"/>
    </source>
</evidence>
<dbReference type="AlphaFoldDB" id="A0A068WFV9"/>
<organism evidence="1">
    <name type="scientific">Echinococcus granulosus</name>
    <name type="common">Hydatid tapeworm</name>
    <dbReference type="NCBI Taxonomy" id="6210"/>
    <lineage>
        <taxon>Eukaryota</taxon>
        <taxon>Metazoa</taxon>
        <taxon>Spiralia</taxon>
        <taxon>Lophotrochozoa</taxon>
        <taxon>Platyhelminthes</taxon>
        <taxon>Cestoda</taxon>
        <taxon>Eucestoda</taxon>
        <taxon>Cyclophyllidea</taxon>
        <taxon>Taeniidae</taxon>
        <taxon>Echinococcus</taxon>
        <taxon>Echinococcus granulosus group</taxon>
    </lineage>
</organism>
<sequence length="174" mass="19355">MTEDVKSTDINPYIQGSGDGALMDGPSFAVFAVVIPNSHQISLFHENSVRAEAHPDCSRVRSLRDEPSFSTSRRHPSSTTYHLLPLTSRRWLSAFEVRLRRQCHRAVKLNTHIGGTALLHLHASLPLWVCVRVWCTAEVIALHQLFTYRDYDRGGESVNGGVSSSSAETGHDMT</sequence>